<evidence type="ECO:0000313" key="2">
    <source>
        <dbReference type="EMBL" id="ESP89441.1"/>
    </source>
</evidence>
<reference evidence="2 3" key="1">
    <citation type="journal article" date="2013" name="Genome Announc.">
        <title>Draft Genome Sequence of 'Candidatus Halobonum tyrrellensis' Strain G22, Isolated from the Hypersaline Waters of Lake Tyrrell, Australia.</title>
        <authorList>
            <person name="Ugalde J.A."/>
            <person name="Narasingarao P."/>
            <person name="Kuo S."/>
            <person name="Podell S."/>
            <person name="Allen E.E."/>
        </authorList>
    </citation>
    <scope>NUCLEOTIDE SEQUENCE [LARGE SCALE GENOMIC DNA]</scope>
    <source>
        <strain evidence="2 3">G22</strain>
    </source>
</reference>
<keyword evidence="1" id="KW-0472">Membrane</keyword>
<name>V4GWB0_9EURY</name>
<gene>
    <name evidence="2" type="ORF">K933_03750</name>
</gene>
<proteinExistence type="predicted"/>
<keyword evidence="1" id="KW-1133">Transmembrane helix</keyword>
<evidence type="ECO:0000256" key="1">
    <source>
        <dbReference type="SAM" id="Phobius"/>
    </source>
</evidence>
<dbReference type="EMBL" id="ASGZ01000010">
    <property type="protein sequence ID" value="ESP89441.1"/>
    <property type="molecule type" value="Genomic_DNA"/>
</dbReference>
<dbReference type="AlphaFoldDB" id="V4GWB0"/>
<comment type="caution">
    <text evidence="2">The sequence shown here is derived from an EMBL/GenBank/DDBJ whole genome shotgun (WGS) entry which is preliminary data.</text>
</comment>
<dbReference type="Proteomes" id="UP000017840">
    <property type="component" value="Unassembled WGS sequence"/>
</dbReference>
<feature type="transmembrane region" description="Helical" evidence="1">
    <location>
        <begin position="12"/>
        <end position="30"/>
    </location>
</feature>
<keyword evidence="3" id="KW-1185">Reference proteome</keyword>
<dbReference type="STRING" id="1324957.K933_03750"/>
<accession>V4GWB0</accession>
<organism evidence="2 3">
    <name type="scientific">Candidatus Halobonum tyrrellensis G22</name>
    <dbReference type="NCBI Taxonomy" id="1324957"/>
    <lineage>
        <taxon>Archaea</taxon>
        <taxon>Methanobacteriati</taxon>
        <taxon>Methanobacteriota</taxon>
        <taxon>Stenosarchaea group</taxon>
        <taxon>Halobacteria</taxon>
        <taxon>Halobacteriales</taxon>
        <taxon>Haloferacaceae</taxon>
        <taxon>Candidatus Halobonum</taxon>
    </lineage>
</organism>
<evidence type="ECO:0000313" key="3">
    <source>
        <dbReference type="Proteomes" id="UP000017840"/>
    </source>
</evidence>
<sequence>MFVVVFEEVNPRLPLMLVILVGLFASIVIGELGVESLDITKWVAAGGFLVVLVVLAHRYSLQAREELRK</sequence>
<keyword evidence="1" id="KW-0812">Transmembrane</keyword>
<feature type="transmembrane region" description="Helical" evidence="1">
    <location>
        <begin position="42"/>
        <end position="61"/>
    </location>
</feature>
<protein>
    <submittedName>
        <fullName evidence="2">Uncharacterized protein</fullName>
    </submittedName>
</protein>